<dbReference type="Pfam" id="PF00059">
    <property type="entry name" value="Lectin_C"/>
    <property type="match status" value="1"/>
</dbReference>
<dbReference type="Proteomes" id="UP000735302">
    <property type="component" value="Unassembled WGS sequence"/>
</dbReference>
<feature type="compositionally biased region" description="Basic and acidic residues" evidence="1">
    <location>
        <begin position="1"/>
        <end position="14"/>
    </location>
</feature>
<feature type="region of interest" description="Disordered" evidence="1">
    <location>
        <begin position="1"/>
        <end position="85"/>
    </location>
</feature>
<feature type="domain" description="C-type lectin" evidence="2">
    <location>
        <begin position="106"/>
        <end position="227"/>
    </location>
</feature>
<evidence type="ECO:0000313" key="3">
    <source>
        <dbReference type="EMBL" id="GFO12115.1"/>
    </source>
</evidence>
<dbReference type="Gene3D" id="3.10.100.10">
    <property type="entry name" value="Mannose-Binding Protein A, subunit A"/>
    <property type="match status" value="1"/>
</dbReference>
<dbReference type="InterPro" id="IPR016186">
    <property type="entry name" value="C-type_lectin-like/link_sf"/>
</dbReference>
<dbReference type="EMBL" id="BLXT01004371">
    <property type="protein sequence ID" value="GFO12115.1"/>
    <property type="molecule type" value="Genomic_DNA"/>
</dbReference>
<dbReference type="PANTHER" id="PTHR22801">
    <property type="entry name" value="LITHOSTATHINE"/>
    <property type="match status" value="1"/>
</dbReference>
<dbReference type="SUPFAM" id="SSF56436">
    <property type="entry name" value="C-type lectin-like"/>
    <property type="match status" value="1"/>
</dbReference>
<dbReference type="PANTHER" id="PTHR22801:SF63">
    <property type="entry name" value="C-TYPE LECTIN DOMAIN-CONTAINING PROTEIN"/>
    <property type="match status" value="1"/>
</dbReference>
<dbReference type="InterPro" id="IPR016187">
    <property type="entry name" value="CTDL_fold"/>
</dbReference>
<feature type="non-terminal residue" evidence="3">
    <location>
        <position position="1"/>
    </location>
</feature>
<name>A0AAV4AUU8_9GAST</name>
<dbReference type="PROSITE" id="PS50041">
    <property type="entry name" value="C_TYPE_LECTIN_2"/>
    <property type="match status" value="1"/>
</dbReference>
<proteinExistence type="predicted"/>
<comment type="caution">
    <text evidence="3">The sequence shown here is derived from an EMBL/GenBank/DDBJ whole genome shotgun (WGS) entry which is preliminary data.</text>
</comment>
<dbReference type="SMART" id="SM00034">
    <property type="entry name" value="CLECT"/>
    <property type="match status" value="1"/>
</dbReference>
<sequence length="294" mass="33981">IIQTGRYDDSGCEEHNDDDDGDHDDDDDNDDIDDDDDDGDDDDNDDIDDDDDDGDDDDNDDDDADDNDDDDDDDSNLQTFPSYADTEADVCPDDIMRKDTTYIKVYKDKCYKFFIDSGSAKQYWEAQEECEKSKGNLAMPKTKILNQFLVDSLLAYGYQYEVFIGLDDMKKEKTFKWADGSELMVPGFYENFDEGTGIFRTGASRASKDCITLNPVKNKWRDIDCRRNLVELMFGFKKRRHFICEYKVDQGNRSPFSNIFKTKEKGDPFSDFFQDFVLWSALTYVVLEAMNNML</sequence>
<evidence type="ECO:0000313" key="4">
    <source>
        <dbReference type="Proteomes" id="UP000735302"/>
    </source>
</evidence>
<reference evidence="3 4" key="1">
    <citation type="journal article" date="2021" name="Elife">
        <title>Chloroplast acquisition without the gene transfer in kleptoplastic sea slugs, Plakobranchus ocellatus.</title>
        <authorList>
            <person name="Maeda T."/>
            <person name="Takahashi S."/>
            <person name="Yoshida T."/>
            <person name="Shimamura S."/>
            <person name="Takaki Y."/>
            <person name="Nagai Y."/>
            <person name="Toyoda A."/>
            <person name="Suzuki Y."/>
            <person name="Arimoto A."/>
            <person name="Ishii H."/>
            <person name="Satoh N."/>
            <person name="Nishiyama T."/>
            <person name="Hasebe M."/>
            <person name="Maruyama T."/>
            <person name="Minagawa J."/>
            <person name="Obokata J."/>
            <person name="Shigenobu S."/>
        </authorList>
    </citation>
    <scope>NUCLEOTIDE SEQUENCE [LARGE SCALE GENOMIC DNA]</scope>
</reference>
<dbReference type="AlphaFoldDB" id="A0AAV4AUU8"/>
<gene>
    <name evidence="3" type="ORF">PoB_003862000</name>
</gene>
<feature type="compositionally biased region" description="Acidic residues" evidence="1">
    <location>
        <begin position="15"/>
        <end position="75"/>
    </location>
</feature>
<keyword evidence="4" id="KW-1185">Reference proteome</keyword>
<dbReference type="InterPro" id="IPR050801">
    <property type="entry name" value="Ca-Dep_Lectins_ImmuneDev"/>
</dbReference>
<accession>A0AAV4AUU8</accession>
<dbReference type="CDD" id="cd00037">
    <property type="entry name" value="CLECT"/>
    <property type="match status" value="1"/>
</dbReference>
<protein>
    <recommendedName>
        <fullName evidence="2">C-type lectin domain-containing protein</fullName>
    </recommendedName>
</protein>
<organism evidence="3 4">
    <name type="scientific">Plakobranchus ocellatus</name>
    <dbReference type="NCBI Taxonomy" id="259542"/>
    <lineage>
        <taxon>Eukaryota</taxon>
        <taxon>Metazoa</taxon>
        <taxon>Spiralia</taxon>
        <taxon>Lophotrochozoa</taxon>
        <taxon>Mollusca</taxon>
        <taxon>Gastropoda</taxon>
        <taxon>Heterobranchia</taxon>
        <taxon>Euthyneura</taxon>
        <taxon>Panpulmonata</taxon>
        <taxon>Sacoglossa</taxon>
        <taxon>Placobranchoidea</taxon>
        <taxon>Plakobranchidae</taxon>
        <taxon>Plakobranchus</taxon>
    </lineage>
</organism>
<evidence type="ECO:0000259" key="2">
    <source>
        <dbReference type="PROSITE" id="PS50041"/>
    </source>
</evidence>
<evidence type="ECO:0000256" key="1">
    <source>
        <dbReference type="SAM" id="MobiDB-lite"/>
    </source>
</evidence>
<dbReference type="InterPro" id="IPR001304">
    <property type="entry name" value="C-type_lectin-like"/>
</dbReference>